<keyword evidence="2" id="KW-1185">Reference proteome</keyword>
<protein>
    <submittedName>
        <fullName evidence="1">Uncharacterized protein</fullName>
    </submittedName>
</protein>
<proteinExistence type="predicted"/>
<gene>
    <name evidence="1" type="ORF">DM_143</name>
</gene>
<reference evidence="2" key="1">
    <citation type="submission" date="2016-03" db="EMBL/GenBank/DDBJ databases">
        <authorList>
            <person name="Sharma R."/>
            <person name="Jensen G.L."/>
            <person name="Kruger J.L."/>
            <person name="Esplin I.N.D."/>
            <person name="Jarvis T.M."/>
            <person name="Merrill B.D."/>
            <person name="Schoenhals J."/>
            <person name="Breakwell D.P."/>
            <person name="Hope S."/>
            <person name="Grose J.H."/>
        </authorList>
    </citation>
    <scope>NUCLEOTIDE SEQUENCE [LARGE SCALE GENOMIC DNA]</scope>
</reference>
<name>A0A173GEW6_9CAUD</name>
<organism evidence="1 2">
    <name type="scientific">Erwinia phage vB_EamM_Deimos-Minion</name>
    <dbReference type="NCBI Taxonomy" id="1815986"/>
    <lineage>
        <taxon>Viruses</taxon>
        <taxon>Duplodnaviria</taxon>
        <taxon>Heunggongvirae</taxon>
        <taxon>Uroviricota</taxon>
        <taxon>Caudoviricetes</taxon>
        <taxon>Chimalliviridae</taxon>
        <taxon>Agricanvirus</taxon>
        <taxon>Agricanvirus deimos</taxon>
    </lineage>
</organism>
<sequence length="54" mass="6264">MAFIKSLFHKASSTTPVNISVIEAQLEETQRILNRLNKHQTSTVRGERTRHNHH</sequence>
<evidence type="ECO:0000313" key="1">
    <source>
        <dbReference type="EMBL" id="ANH52241.1"/>
    </source>
</evidence>
<evidence type="ECO:0000313" key="2">
    <source>
        <dbReference type="Proteomes" id="UP000224360"/>
    </source>
</evidence>
<dbReference type="EMBL" id="KU886225">
    <property type="protein sequence ID" value="ANH52241.1"/>
    <property type="molecule type" value="Genomic_DNA"/>
</dbReference>
<accession>A0A173GEW6</accession>
<dbReference type="Proteomes" id="UP000224360">
    <property type="component" value="Segment"/>
</dbReference>